<dbReference type="RefSeq" id="WP_051884874.1">
    <property type="nucleotide sequence ID" value="NZ_JPRO01000022.1"/>
</dbReference>
<dbReference type="InterPro" id="IPR043769">
    <property type="entry name" value="DUF5715"/>
</dbReference>
<proteinExistence type="predicted"/>
<keyword evidence="2" id="KW-1185">Reference proteome</keyword>
<accession>A0A085Z1G6</accession>
<dbReference type="AlphaFoldDB" id="A0A085Z1G6"/>
<dbReference type="SUPFAM" id="SSF55166">
    <property type="entry name" value="Hedgehog/DD-peptidase"/>
    <property type="match status" value="1"/>
</dbReference>
<dbReference type="eggNOG" id="ENOG502ZX6Q">
    <property type="taxonomic scope" value="Bacteria"/>
</dbReference>
<organism evidence="1 2">
    <name type="scientific">Chryseobacterium luteum</name>
    <dbReference type="NCBI Taxonomy" id="421531"/>
    <lineage>
        <taxon>Bacteria</taxon>
        <taxon>Pseudomonadati</taxon>
        <taxon>Bacteroidota</taxon>
        <taxon>Flavobacteriia</taxon>
        <taxon>Flavobacteriales</taxon>
        <taxon>Weeksellaceae</taxon>
        <taxon>Chryseobacterium group</taxon>
        <taxon>Chryseobacterium</taxon>
    </lineage>
</organism>
<name>A0A085Z1G6_9FLAO</name>
<dbReference type="InterPro" id="IPR009045">
    <property type="entry name" value="Zn_M74/Hedgehog-like"/>
</dbReference>
<dbReference type="Proteomes" id="UP000028703">
    <property type="component" value="Unassembled WGS sequence"/>
</dbReference>
<dbReference type="OrthoDB" id="669427at2"/>
<dbReference type="EMBL" id="JPRO01000022">
    <property type="protein sequence ID" value="KFE98279.1"/>
    <property type="molecule type" value="Genomic_DNA"/>
</dbReference>
<comment type="caution">
    <text evidence="1">The sequence shown here is derived from an EMBL/GenBank/DDBJ whole genome shotgun (WGS) entry which is preliminary data.</text>
</comment>
<reference evidence="1 2" key="1">
    <citation type="submission" date="2014-07" db="EMBL/GenBank/DDBJ databases">
        <title>Genome of Chryseobacterium luteum DSM 18605.</title>
        <authorList>
            <person name="Stropko S.J."/>
            <person name="Pipes S.E."/>
            <person name="Newman J.D."/>
        </authorList>
    </citation>
    <scope>NUCLEOTIDE SEQUENCE [LARGE SCALE GENOMIC DNA]</scope>
    <source>
        <strain evidence="1 2">DSM 18605</strain>
    </source>
</reference>
<sequence length="206" mass="23990">MRTFFCVAFVPFMYSFYYPQAAKKALPCYDFASVLKVEPTALYKPHLEASKSFNVKLLKDSKTVQKYITSGKFHKIKKSGKGYRVQRLDYSRPYMVSKAKATLEKMGARFSKETKDHAFTVSSITRTLEDQCRLRRVNSNASLGISSHNYGNSFDISYIRFNDVLKYNPKMEAALEKVLQYYANAGRIYYIKERQQSCYHITVRNY</sequence>
<evidence type="ECO:0000313" key="2">
    <source>
        <dbReference type="Proteomes" id="UP000028703"/>
    </source>
</evidence>
<dbReference type="Pfam" id="PF18979">
    <property type="entry name" value="DUF5715"/>
    <property type="match status" value="1"/>
</dbReference>
<dbReference type="STRING" id="421531.IX38_19355"/>
<evidence type="ECO:0008006" key="3">
    <source>
        <dbReference type="Google" id="ProtNLM"/>
    </source>
</evidence>
<evidence type="ECO:0000313" key="1">
    <source>
        <dbReference type="EMBL" id="KFE98279.1"/>
    </source>
</evidence>
<gene>
    <name evidence="1" type="ORF">IX38_19355</name>
</gene>
<protein>
    <recommendedName>
        <fullName evidence="3">Peptidase M15A C-terminal domain-containing protein</fullName>
    </recommendedName>
</protein>